<dbReference type="PRINTS" id="PR00344">
    <property type="entry name" value="BCTRLSENSOR"/>
</dbReference>
<dbReference type="InterPro" id="IPR036890">
    <property type="entry name" value="HATPase_C_sf"/>
</dbReference>
<keyword evidence="4" id="KW-0418">Kinase</keyword>
<comment type="catalytic activity">
    <reaction evidence="1">
        <text>ATP + protein L-histidine = ADP + protein N-phospho-L-histidine.</text>
        <dbReference type="EC" id="2.7.13.3"/>
    </reaction>
</comment>
<evidence type="ECO:0000256" key="1">
    <source>
        <dbReference type="ARBA" id="ARBA00000085"/>
    </source>
</evidence>
<dbReference type="AlphaFoldDB" id="A0A1I4J0F9"/>
<dbReference type="EC" id="2.7.13.3" evidence="2"/>
<dbReference type="InterPro" id="IPR003594">
    <property type="entry name" value="HATPase_dom"/>
</dbReference>
<evidence type="ECO:0000256" key="2">
    <source>
        <dbReference type="ARBA" id="ARBA00012438"/>
    </source>
</evidence>
<name>A0A1I4J0F9_9RHOB</name>
<dbReference type="PANTHER" id="PTHR43065">
    <property type="entry name" value="SENSOR HISTIDINE KINASE"/>
    <property type="match status" value="1"/>
</dbReference>
<accession>A0A1I4J0F9</accession>
<dbReference type="Gene3D" id="3.30.565.10">
    <property type="entry name" value="Histidine kinase-like ATPase, C-terminal domain"/>
    <property type="match status" value="1"/>
</dbReference>
<proteinExistence type="predicted"/>
<feature type="domain" description="Histidine kinase" evidence="3">
    <location>
        <begin position="20"/>
        <end position="220"/>
    </location>
</feature>
<dbReference type="Pfam" id="PF02518">
    <property type="entry name" value="HATPase_c"/>
    <property type="match status" value="1"/>
</dbReference>
<dbReference type="GO" id="GO:0004673">
    <property type="term" value="F:protein histidine kinase activity"/>
    <property type="evidence" value="ECO:0007669"/>
    <property type="project" value="UniProtKB-EC"/>
</dbReference>
<dbReference type="InterPro" id="IPR005467">
    <property type="entry name" value="His_kinase_dom"/>
</dbReference>
<dbReference type="PROSITE" id="PS50109">
    <property type="entry name" value="HIS_KIN"/>
    <property type="match status" value="1"/>
</dbReference>
<dbReference type="STRING" id="195913.SAMN04488004_13123"/>
<dbReference type="SUPFAM" id="SSF55874">
    <property type="entry name" value="ATPase domain of HSP90 chaperone/DNA topoisomerase II/histidine kinase"/>
    <property type="match status" value="1"/>
</dbReference>
<evidence type="ECO:0000313" key="4">
    <source>
        <dbReference type="EMBL" id="SFL60020.1"/>
    </source>
</evidence>
<dbReference type="EMBL" id="FOTF01000031">
    <property type="protein sequence ID" value="SFL60020.1"/>
    <property type="molecule type" value="Genomic_DNA"/>
</dbReference>
<dbReference type="CDD" id="cd16936">
    <property type="entry name" value="HATPase_RsbW-like"/>
    <property type="match status" value="1"/>
</dbReference>
<dbReference type="InterPro" id="IPR004358">
    <property type="entry name" value="Sig_transdc_His_kin-like_C"/>
</dbReference>
<dbReference type="PANTHER" id="PTHR43065:SF23">
    <property type="entry name" value="SENSOR HISTIDINE KINASE PDTAS"/>
    <property type="match status" value="1"/>
</dbReference>
<dbReference type="SMART" id="SM00387">
    <property type="entry name" value="HATPase_c"/>
    <property type="match status" value="1"/>
</dbReference>
<organism evidence="4 5">
    <name type="scientific">Loktanella salsilacus</name>
    <dbReference type="NCBI Taxonomy" id="195913"/>
    <lineage>
        <taxon>Bacteria</taxon>
        <taxon>Pseudomonadati</taxon>
        <taxon>Pseudomonadota</taxon>
        <taxon>Alphaproteobacteria</taxon>
        <taxon>Rhodobacterales</taxon>
        <taxon>Roseobacteraceae</taxon>
        <taxon>Loktanella</taxon>
    </lineage>
</organism>
<dbReference type="Pfam" id="PF07568">
    <property type="entry name" value="HisKA_2"/>
    <property type="match status" value="1"/>
</dbReference>
<evidence type="ECO:0000313" key="5">
    <source>
        <dbReference type="Proteomes" id="UP000199550"/>
    </source>
</evidence>
<sequence>MDATLTADNLTCQNCDRLTEADHRIANHLAMLAGYARLKSAAMVSEGRNMTAADALLLLNAVHVQIDAVADLHRTLSRHGPRAPIDLPTALGSVCDTLHAVAGDGVVIVRDFHPGCAVSSDDLLPVTQIVTELMTNAIKHGRDAAGLVRLSVSCKPIGDGKIEIAAQDNGPGLPKHAAPQEGHGLGFRIVERLLAQVDGQIAYHRTQGGMTVCLTVPSAG</sequence>
<evidence type="ECO:0000259" key="3">
    <source>
        <dbReference type="PROSITE" id="PS50109"/>
    </source>
</evidence>
<reference evidence="4 5" key="1">
    <citation type="submission" date="2016-10" db="EMBL/GenBank/DDBJ databases">
        <authorList>
            <person name="de Groot N.N."/>
        </authorList>
    </citation>
    <scope>NUCLEOTIDE SEQUENCE [LARGE SCALE GENOMIC DNA]</scope>
    <source>
        <strain evidence="4 5">DSM 16199</strain>
    </source>
</reference>
<gene>
    <name evidence="4" type="ORF">SAMN04488004_13123</name>
</gene>
<protein>
    <recommendedName>
        <fullName evidence="2">histidine kinase</fullName>
        <ecNumber evidence="2">2.7.13.3</ecNumber>
    </recommendedName>
</protein>
<dbReference type="Proteomes" id="UP000199550">
    <property type="component" value="Unassembled WGS sequence"/>
</dbReference>
<keyword evidence="5" id="KW-1185">Reference proteome</keyword>
<dbReference type="RefSeq" id="WP_090191611.1">
    <property type="nucleotide sequence ID" value="NZ_FOTF01000031.1"/>
</dbReference>
<keyword evidence="4" id="KW-0808">Transferase</keyword>
<dbReference type="InterPro" id="IPR011495">
    <property type="entry name" value="Sig_transdc_His_kin_sub2_dim/P"/>
</dbReference>
<dbReference type="OrthoDB" id="489241at2"/>